<dbReference type="Pfam" id="PF00074">
    <property type="entry name" value="RnaseA"/>
    <property type="match status" value="1"/>
</dbReference>
<dbReference type="EMBL" id="AAQR03183114">
    <property type="status" value="NOT_ANNOTATED_CDS"/>
    <property type="molecule type" value="Genomic_DNA"/>
</dbReference>
<protein>
    <submittedName>
        <fullName evidence="4">Ribonuclease A family member 13 (inactive)</fullName>
    </submittedName>
</protein>
<accession>H0XZT5</accession>
<reference evidence="4" key="2">
    <citation type="submission" date="2025-05" db="UniProtKB">
        <authorList>
            <consortium name="Ensembl"/>
        </authorList>
    </citation>
    <scope>IDENTIFICATION</scope>
</reference>
<reference evidence="5" key="1">
    <citation type="submission" date="2011-03" db="EMBL/GenBank/DDBJ databases">
        <title>Version 3 of the genome sequence of Otolemur garnettii (Bushbaby).</title>
        <authorList>
            <consortium name="The Broad Institute Genome Sequencing Platform"/>
            <person name="Di Palma F."/>
            <person name="Johnson J."/>
            <person name="Lander E.S."/>
            <person name="Lindblad-Toh K."/>
            <person name="Jaffe D.B."/>
            <person name="Gnerre S."/>
            <person name="MacCallum I."/>
            <person name="Przybylski D."/>
            <person name="Ribeiro F.J."/>
            <person name="Burton J.N."/>
            <person name="Walker B.J."/>
            <person name="Sharpe T."/>
            <person name="Hall G."/>
        </authorList>
    </citation>
    <scope>NUCLEOTIDE SEQUENCE [LARGE SCALE GENOMIC DNA]</scope>
</reference>
<keyword evidence="5" id="KW-1185">Reference proteome</keyword>
<name>H0XZT5_OTOGA</name>
<dbReference type="KEGG" id="oga:100963279"/>
<dbReference type="KEGG" id="oga:100941770"/>
<dbReference type="GeneID" id="100963279"/>
<dbReference type="Ensembl" id="ENSOGAT00000033468.1">
    <property type="protein sequence ID" value="ENSOGAP00000021628.1"/>
    <property type="gene ID" value="ENSOGAG00000033773.1"/>
</dbReference>
<dbReference type="PANTHER" id="PTHR11437:SF11">
    <property type="entry name" value="INACTIVE RIBONUCLEASE-LIKE PROTEIN 13-RELATED"/>
    <property type="match status" value="1"/>
</dbReference>
<keyword evidence="2" id="KW-0732">Signal</keyword>
<dbReference type="Proteomes" id="UP000005225">
    <property type="component" value="Unassembled WGS sequence"/>
</dbReference>
<dbReference type="InterPro" id="IPR023412">
    <property type="entry name" value="RNaseA_domain"/>
</dbReference>
<dbReference type="InterPro" id="IPR001427">
    <property type="entry name" value="RNaseA"/>
</dbReference>
<dbReference type="GO" id="GO:0050830">
    <property type="term" value="P:defense response to Gram-positive bacterium"/>
    <property type="evidence" value="ECO:0007669"/>
    <property type="project" value="TreeGrafter"/>
</dbReference>
<dbReference type="OrthoDB" id="9445850at2759"/>
<dbReference type="Gene3D" id="3.10.130.10">
    <property type="entry name" value="Ribonuclease A-like domain"/>
    <property type="match status" value="1"/>
</dbReference>
<feature type="signal peptide" evidence="2">
    <location>
        <begin position="1"/>
        <end position="20"/>
    </location>
</feature>
<dbReference type="GeneTree" id="ENSGT00390000015830"/>
<dbReference type="CDD" id="cd00163">
    <property type="entry name" value="RNase_A"/>
    <property type="match status" value="1"/>
</dbReference>
<dbReference type="InterPro" id="IPR036816">
    <property type="entry name" value="RNaseA-like_dom_sf"/>
</dbReference>
<evidence type="ECO:0000259" key="3">
    <source>
        <dbReference type="SMART" id="SM00092"/>
    </source>
</evidence>
<dbReference type="GO" id="GO:0003676">
    <property type="term" value="F:nucleic acid binding"/>
    <property type="evidence" value="ECO:0007669"/>
    <property type="project" value="InterPro"/>
</dbReference>
<feature type="chain" id="PRO_5014092431" evidence="2">
    <location>
        <begin position="21"/>
        <end position="153"/>
    </location>
</feature>
<comment type="similarity">
    <text evidence="1">Belongs to the pancreatic ribonuclease family.</text>
</comment>
<dbReference type="HOGENOM" id="CLU_1685971_0_0_1"/>
<dbReference type="SMART" id="SM00092">
    <property type="entry name" value="RNAse_Pc"/>
    <property type="match status" value="1"/>
</dbReference>
<evidence type="ECO:0000313" key="4">
    <source>
        <dbReference type="Ensembl" id="ENSOGAP00000021628.1"/>
    </source>
</evidence>
<sequence length="153" mass="17682">MAPVLAQILVFQLVWGPILAEDMKEQIFIHNFRTLHIDYPRVSYPEGFLGYCNGLMAYVRGRKQSEHCPVIHYVVHTPWHTIAKTCKHSESFCENYNEYCTLTQKAFPLTICTLALEQPPTSCHYNSTLSSRKLYLLCSRKYEGEPIGIIGYF</sequence>
<dbReference type="EMBL" id="AAQR03083972">
    <property type="status" value="NOT_ANNOTATED_CDS"/>
    <property type="molecule type" value="Genomic_DNA"/>
</dbReference>
<evidence type="ECO:0000313" key="5">
    <source>
        <dbReference type="Proteomes" id="UP000005225"/>
    </source>
</evidence>
<proteinExistence type="inferred from homology"/>
<organism evidence="4 5">
    <name type="scientific">Otolemur garnettii</name>
    <name type="common">Small-eared galago</name>
    <name type="synonym">Garnett's greater bushbaby</name>
    <dbReference type="NCBI Taxonomy" id="30611"/>
    <lineage>
        <taxon>Eukaryota</taxon>
        <taxon>Metazoa</taxon>
        <taxon>Chordata</taxon>
        <taxon>Craniata</taxon>
        <taxon>Vertebrata</taxon>
        <taxon>Euteleostomi</taxon>
        <taxon>Mammalia</taxon>
        <taxon>Eutheria</taxon>
        <taxon>Euarchontoglires</taxon>
        <taxon>Primates</taxon>
        <taxon>Strepsirrhini</taxon>
        <taxon>Lorisiformes</taxon>
        <taxon>Galagidae</taxon>
        <taxon>Otolemur</taxon>
    </lineage>
</organism>
<dbReference type="eggNOG" id="ENOG502SRBA">
    <property type="taxonomic scope" value="Eukaryota"/>
</dbReference>
<dbReference type="OMA" id="KQPPTSC"/>
<evidence type="ECO:0000256" key="2">
    <source>
        <dbReference type="SAM" id="SignalP"/>
    </source>
</evidence>
<evidence type="ECO:0000256" key="1">
    <source>
        <dbReference type="ARBA" id="ARBA00005600"/>
    </source>
</evidence>
<dbReference type="RefSeq" id="XP_003804131.2">
    <property type="nucleotide sequence ID" value="XM_003804083.2"/>
</dbReference>
<dbReference type="Ensembl" id="ENSOGAT00000027353.1">
    <property type="protein sequence ID" value="ENSOGAP00000016887.1"/>
    <property type="gene ID" value="ENSOGAG00000033468.1"/>
</dbReference>
<feature type="domain" description="Ribonuclease A-domain" evidence="3">
    <location>
        <begin position="24"/>
        <end position="150"/>
    </location>
</feature>
<dbReference type="PANTHER" id="PTHR11437">
    <property type="entry name" value="RIBONUCLEASE"/>
    <property type="match status" value="1"/>
</dbReference>
<dbReference type="SUPFAM" id="SSF54076">
    <property type="entry name" value="RNase A-like"/>
    <property type="match status" value="1"/>
</dbReference>
<gene>
    <name evidence="4" type="primary">RNASE13</name>
</gene>
<dbReference type="AlphaFoldDB" id="H0XZT5"/>